<feature type="compositionally biased region" description="Pro residues" evidence="15">
    <location>
        <begin position="431"/>
        <end position="440"/>
    </location>
</feature>
<dbReference type="InterPro" id="IPR019787">
    <property type="entry name" value="Znf_PHD-finger"/>
</dbReference>
<dbReference type="Gene3D" id="3.40.630.30">
    <property type="match status" value="1"/>
</dbReference>
<comment type="subcellular location">
    <subcellularLocation>
        <location evidence="1 14">Nucleus</location>
    </subcellularLocation>
</comment>
<name>A0AAV9Q0C7_9PEZI</name>
<evidence type="ECO:0000259" key="16">
    <source>
        <dbReference type="PROSITE" id="PS50016"/>
    </source>
</evidence>
<keyword evidence="19" id="KW-1185">Reference proteome</keyword>
<feature type="region of interest" description="Disordered" evidence="15">
    <location>
        <begin position="1185"/>
        <end position="1213"/>
    </location>
</feature>
<protein>
    <recommendedName>
        <fullName evidence="3 14">Histone acetyltransferase</fullName>
        <ecNumber evidence="3 14">2.3.1.48</ecNumber>
    </recommendedName>
</protein>
<feature type="compositionally biased region" description="Basic and acidic residues" evidence="15">
    <location>
        <begin position="105"/>
        <end position="115"/>
    </location>
</feature>
<dbReference type="GO" id="GO:0003712">
    <property type="term" value="F:transcription coregulator activity"/>
    <property type="evidence" value="ECO:0007669"/>
    <property type="project" value="TreeGrafter"/>
</dbReference>
<feature type="compositionally biased region" description="Acidic residues" evidence="15">
    <location>
        <begin position="86"/>
        <end position="95"/>
    </location>
</feature>
<dbReference type="GO" id="GO:0008270">
    <property type="term" value="F:zinc ion binding"/>
    <property type="evidence" value="ECO:0007669"/>
    <property type="project" value="UniProtKB-KW"/>
</dbReference>
<dbReference type="GO" id="GO:0003682">
    <property type="term" value="F:chromatin binding"/>
    <property type="evidence" value="ECO:0007669"/>
    <property type="project" value="TreeGrafter"/>
</dbReference>
<dbReference type="GO" id="GO:0004402">
    <property type="term" value="F:histone acetyltransferase activity"/>
    <property type="evidence" value="ECO:0007669"/>
    <property type="project" value="InterPro"/>
</dbReference>
<proteinExistence type="inferred from homology"/>
<evidence type="ECO:0000313" key="18">
    <source>
        <dbReference type="EMBL" id="KAK5531402.1"/>
    </source>
</evidence>
<dbReference type="Gene3D" id="3.30.60.60">
    <property type="entry name" value="N-acetyl transferase-like"/>
    <property type="match status" value="1"/>
</dbReference>
<evidence type="ECO:0000256" key="14">
    <source>
        <dbReference type="RuleBase" id="RU361211"/>
    </source>
</evidence>
<dbReference type="GO" id="GO:0031507">
    <property type="term" value="P:heterochromatin formation"/>
    <property type="evidence" value="ECO:0007669"/>
    <property type="project" value="UniProtKB-ARBA"/>
</dbReference>
<dbReference type="Gene3D" id="3.30.40.10">
    <property type="entry name" value="Zinc/RING finger domain, C3HC4 (zinc finger)"/>
    <property type="match status" value="1"/>
</dbReference>
<dbReference type="SUPFAM" id="SSF57903">
    <property type="entry name" value="FYVE/PHD zinc finger"/>
    <property type="match status" value="1"/>
</dbReference>
<feature type="compositionally biased region" description="Acidic residues" evidence="15">
    <location>
        <begin position="116"/>
        <end position="174"/>
    </location>
</feature>
<feature type="region of interest" description="Disordered" evidence="15">
    <location>
        <begin position="1227"/>
        <end position="1362"/>
    </location>
</feature>
<evidence type="ECO:0000313" key="19">
    <source>
        <dbReference type="Proteomes" id="UP001345827"/>
    </source>
</evidence>
<comment type="function">
    <text evidence="11">Catalytic component of the NuA4 histone acetyltransferase (HAT) complex which is involved in epigenetic transcriptional activation of selected genes principally by acetylation of nucleosomal histones H4, H3, H2B, H2A and H2A variant H2A.Z. Acetylates histone H4 to form H4K5ac, H4K8ac, H4K12ac and H4K16ac, histone H3 to form H3K14ac, and histone H2A to form H2AK4ac and H2AK7ac. The NuA4 complex is involved in the DNA damage response and is required for chromosome segregation. The NuA4 complex plays a direct role in repair of DNA double-strand breaks (DSBs) through homologous recombination. Recruitment to promoters depends on H3K4me. Also acetylates non-histone proteins. In addition to protein acetyltransferase, can use different acyl-CoA substrates, such as 2-hydroxyisobutanoyl-CoA (2-hydroxyisobutyryl-CoA) or (2E)-butenoyl-CoA (crotonyl-CoA), and is able to mediate protein 2-hydroxyisobutyrylation and crotonylation, respectively.</text>
</comment>
<keyword evidence="5" id="KW-0479">Metal-binding</keyword>
<evidence type="ECO:0000256" key="6">
    <source>
        <dbReference type="ARBA" id="ARBA00022771"/>
    </source>
</evidence>
<evidence type="ECO:0000256" key="7">
    <source>
        <dbReference type="ARBA" id="ARBA00022833"/>
    </source>
</evidence>
<dbReference type="InterPro" id="IPR040706">
    <property type="entry name" value="Zf-MYST"/>
</dbReference>
<dbReference type="GO" id="GO:1990467">
    <property type="term" value="C:NuA3a histone acetyltransferase complex"/>
    <property type="evidence" value="ECO:0007669"/>
    <property type="project" value="TreeGrafter"/>
</dbReference>
<evidence type="ECO:0000256" key="2">
    <source>
        <dbReference type="ARBA" id="ARBA00010107"/>
    </source>
</evidence>
<dbReference type="PANTHER" id="PTHR10615">
    <property type="entry name" value="HISTONE ACETYLTRANSFERASE"/>
    <property type="match status" value="1"/>
</dbReference>
<organism evidence="18 19">
    <name type="scientific">Vermiconidia calcicola</name>
    <dbReference type="NCBI Taxonomy" id="1690605"/>
    <lineage>
        <taxon>Eukaryota</taxon>
        <taxon>Fungi</taxon>
        <taxon>Dikarya</taxon>
        <taxon>Ascomycota</taxon>
        <taxon>Pezizomycotina</taxon>
        <taxon>Dothideomycetes</taxon>
        <taxon>Dothideomycetidae</taxon>
        <taxon>Mycosphaerellales</taxon>
        <taxon>Extremaceae</taxon>
        <taxon>Vermiconidia</taxon>
    </lineage>
</organism>
<feature type="compositionally biased region" description="Gly residues" evidence="15">
    <location>
        <begin position="1189"/>
        <end position="1211"/>
    </location>
</feature>
<keyword evidence="10 14" id="KW-0539">Nucleus</keyword>
<keyword evidence="4 18" id="KW-0808">Transferase</keyword>
<evidence type="ECO:0000256" key="15">
    <source>
        <dbReference type="SAM" id="MobiDB-lite"/>
    </source>
</evidence>
<keyword evidence="7" id="KW-0862">Zinc</keyword>
<gene>
    <name evidence="18" type="primary">SAS3</name>
    <name evidence="18" type="ORF">LTR25_008511</name>
</gene>
<evidence type="ECO:0000256" key="13">
    <source>
        <dbReference type="PROSITE-ProRule" id="PRU00146"/>
    </source>
</evidence>
<feature type="region of interest" description="Disordered" evidence="15">
    <location>
        <begin position="1"/>
        <end position="204"/>
    </location>
</feature>
<feature type="compositionally biased region" description="Acidic residues" evidence="15">
    <location>
        <begin position="829"/>
        <end position="839"/>
    </location>
</feature>
<dbReference type="FunFam" id="3.40.630.30:FF:000001">
    <property type="entry name" value="Histone acetyltransferase"/>
    <property type="match status" value="1"/>
</dbReference>
<feature type="region of interest" description="Disordered" evidence="15">
    <location>
        <begin position="501"/>
        <end position="529"/>
    </location>
</feature>
<dbReference type="CDD" id="cd15489">
    <property type="entry name" value="PHD_SF"/>
    <property type="match status" value="1"/>
</dbReference>
<evidence type="ECO:0000259" key="17">
    <source>
        <dbReference type="PROSITE" id="PS51726"/>
    </source>
</evidence>
<evidence type="ECO:0000256" key="8">
    <source>
        <dbReference type="ARBA" id="ARBA00022853"/>
    </source>
</evidence>
<evidence type="ECO:0000256" key="1">
    <source>
        <dbReference type="ARBA" id="ARBA00004123"/>
    </source>
</evidence>
<dbReference type="PROSITE" id="PS50016">
    <property type="entry name" value="ZF_PHD_2"/>
    <property type="match status" value="1"/>
</dbReference>
<dbReference type="PROSITE" id="PS51726">
    <property type="entry name" value="MYST_HAT"/>
    <property type="match status" value="1"/>
</dbReference>
<comment type="similarity">
    <text evidence="2 14">Belongs to the MYST (SAS/MOZ) family.</text>
</comment>
<feature type="compositionally biased region" description="Acidic residues" evidence="15">
    <location>
        <begin position="1234"/>
        <end position="1257"/>
    </location>
</feature>
<feature type="region of interest" description="Disordered" evidence="15">
    <location>
        <begin position="815"/>
        <end position="930"/>
    </location>
</feature>
<reference evidence="18 19" key="1">
    <citation type="submission" date="2023-06" db="EMBL/GenBank/DDBJ databases">
        <title>Black Yeasts Isolated from many extreme environments.</title>
        <authorList>
            <person name="Coleine C."/>
            <person name="Stajich J.E."/>
            <person name="Selbmann L."/>
        </authorList>
    </citation>
    <scope>NUCLEOTIDE SEQUENCE [LARGE SCALE GENOMIC DNA]</scope>
    <source>
        <strain evidence="18 19">CCFEE 5887</strain>
    </source>
</reference>
<dbReference type="GO" id="GO:0005634">
    <property type="term" value="C:nucleus"/>
    <property type="evidence" value="ECO:0007669"/>
    <property type="project" value="UniProtKB-SubCell"/>
</dbReference>
<feature type="compositionally biased region" description="Basic residues" evidence="15">
    <location>
        <begin position="416"/>
        <end position="429"/>
    </location>
</feature>
<dbReference type="EC" id="2.3.1.48" evidence="3 14"/>
<feature type="compositionally biased region" description="Basic and acidic residues" evidence="15">
    <location>
        <begin position="1114"/>
        <end position="1129"/>
    </location>
</feature>
<evidence type="ECO:0000256" key="12">
    <source>
        <dbReference type="PIRSR" id="PIRSR602717-51"/>
    </source>
</evidence>
<sequence>MPPLVSEEMDDASSFDQESVALETNTEAGTKEAAAEPSVGNETAGAEDRRMTTNDDEEMKDQELDGSHAQNSDDNDLGEQLQRSAEEDESEDGEGESANARLPGVKKDNSTKDADADSDADAEADEDEDEDADADSDAEAEADADADAEADEEADQQEGSGDEEEEGEGAPDDNESQKSERLGEESVQSPSESEEEVAGETPAEEAKLECMFCKQVEDAEAAEAAEVESPLSCSDCDGHAHLRCARENDAVKHEDYSDWQCPDCVKRHPLSESPKEQTVRSKNSAPRLVRDLLPVTRGVQKPGSHSIFAQPLIQEGEEGGRSLRKRKSLTAEPPPTEKRRRKATPRALEAMTADSKAEAEKAIAHSTRRSSLKITKPTARILQYRPFQKAPPHKFILAFRLDQSKIEEILSQPPRPGKRRGAREKKKVPKIAPPIFQPPVPKFPALPTHNLIFPSAFTDRDSEQNAKPYGGILSEAEADTSRSLPQLKDREIFEIARKEAEEERRKTSAAAEAEINLDKEGTAKPNRTVSGPPTKIKCIQFGKFVIDTFYAAPYPEEYSHESRLFICEYCLKYLPSEFVAYRHKLKCPAKHPPGDEIYRDGTVSVWEVDGRKKTEYCQCLCLMAKMFLGSKTLYYDVEPFLFYILTEYDEFGYHFVGYFSKEKRPASQNNVSCILVMPIHQRKGYAMFLIDFSYLLTRIEGKEGSPEKPLSDMGLTAYRSYWDLTVSRHLLAIGMKPFSTKALMARTGMTADDVIHSLERLYAFVRDPVTKTYAVRYDKKLYERIVQEFESKKHRQLKPESLVWTPYIMGRSDQAALDGQPLHTMAPRDDEDEDEEEQDNPVSKAISEAGNAVPDADVEATEPGHVSPKSKMKAARSTIDISQPPSSAAAAEGKSVDVKDSSLVNEHGTVAPGPPSTDALNGTVSTQVTQPEVKINGLDLVNDDDKSNDDTIIVSNSKNANADIKGKGKAVEYGGGGDGEGQMKGKEKAVDKVDEAQPQKPEPEPEPEPVLTGYALAYRTLNIPPSRFQIDPPIPPAMLRQRSTKKRSLATAFGRPKPGAGGAGGLTDTPTAAVAVRSSPRNAATATATGAGAGENNGGGSVTTRSRGATLTFDKVDKDKGKGRDKDSFKFSVPNTPVRRSGRRSGLANTNTVENIELTIENTIEVASPKLASPLSGRHIQSIASALGTGSGSGSGAGAGPSAGVGVGVGPSAGVVVGVGATAADDHDANADAAADEDADADADADVDAEADEDEDEPVHQVLPQDQTRSQSKDKGKGKAKASSSSSSAGDEEEEEASTEEESGDNDDDDEDAEIPEDEESDDTTEDDEVLPDADADDDDDPDAEVDDDEDDDDDEDEDEDD</sequence>
<dbReference type="InterPro" id="IPR011011">
    <property type="entry name" value="Znf_FYVE_PHD"/>
</dbReference>
<keyword evidence="8" id="KW-0156">Chromatin regulator</keyword>
<feature type="compositionally biased region" description="Polar residues" evidence="15">
    <location>
        <begin position="918"/>
        <end position="930"/>
    </location>
</feature>
<dbReference type="SMART" id="SM00249">
    <property type="entry name" value="PHD"/>
    <property type="match status" value="1"/>
</dbReference>
<dbReference type="GO" id="GO:0006357">
    <property type="term" value="P:regulation of transcription by RNA polymerase II"/>
    <property type="evidence" value="ECO:0007669"/>
    <property type="project" value="TreeGrafter"/>
</dbReference>
<feature type="region of interest" description="Disordered" evidence="15">
    <location>
        <begin position="967"/>
        <end position="1009"/>
    </location>
</feature>
<evidence type="ECO:0000256" key="11">
    <source>
        <dbReference type="ARBA" id="ARBA00045805"/>
    </source>
</evidence>
<feature type="compositionally biased region" description="Basic and acidic residues" evidence="15">
    <location>
        <begin position="175"/>
        <end position="184"/>
    </location>
</feature>
<dbReference type="Gene3D" id="1.10.10.10">
    <property type="entry name" value="Winged helix-like DNA-binding domain superfamily/Winged helix DNA-binding domain"/>
    <property type="match status" value="1"/>
</dbReference>
<evidence type="ECO:0000256" key="3">
    <source>
        <dbReference type="ARBA" id="ARBA00013184"/>
    </source>
</evidence>
<feature type="region of interest" description="Disordered" evidence="15">
    <location>
        <begin position="308"/>
        <end position="371"/>
    </location>
</feature>
<feature type="region of interest" description="Disordered" evidence="15">
    <location>
        <begin position="1025"/>
        <end position="1149"/>
    </location>
</feature>
<dbReference type="PANTHER" id="PTHR10615:SF161">
    <property type="entry name" value="HISTONE ACETYLTRANSFERASE KAT7"/>
    <property type="match status" value="1"/>
</dbReference>
<feature type="compositionally biased region" description="Acidic residues" evidence="15">
    <location>
        <begin position="1290"/>
        <end position="1362"/>
    </location>
</feature>
<evidence type="ECO:0000256" key="10">
    <source>
        <dbReference type="ARBA" id="ARBA00023242"/>
    </source>
</evidence>
<dbReference type="Proteomes" id="UP001345827">
    <property type="component" value="Unassembled WGS sequence"/>
</dbReference>
<feature type="compositionally biased region" description="Gly residues" evidence="15">
    <location>
        <begin position="1091"/>
        <end position="1101"/>
    </location>
</feature>
<comment type="caution">
    <text evidence="18">The sequence shown here is derived from an EMBL/GenBank/DDBJ whole genome shotgun (WGS) entry which is preliminary data.</text>
</comment>
<dbReference type="InterPro" id="IPR036388">
    <property type="entry name" value="WH-like_DNA-bd_sf"/>
</dbReference>
<comment type="catalytic activity">
    <reaction evidence="14">
        <text>L-lysyl-[protein] + acetyl-CoA = N(6)-acetyl-L-lysyl-[protein] + CoA + H(+)</text>
        <dbReference type="Rhea" id="RHEA:45948"/>
        <dbReference type="Rhea" id="RHEA-COMP:9752"/>
        <dbReference type="Rhea" id="RHEA-COMP:10731"/>
        <dbReference type="ChEBI" id="CHEBI:15378"/>
        <dbReference type="ChEBI" id="CHEBI:29969"/>
        <dbReference type="ChEBI" id="CHEBI:57287"/>
        <dbReference type="ChEBI" id="CHEBI:57288"/>
        <dbReference type="ChEBI" id="CHEBI:61930"/>
        <dbReference type="EC" id="2.3.1.48"/>
    </reaction>
</comment>
<feature type="domain" description="MYST-type HAT" evidence="17">
    <location>
        <begin position="531"/>
        <end position="806"/>
    </location>
</feature>
<feature type="compositionally biased region" description="Polar residues" evidence="15">
    <location>
        <begin position="14"/>
        <end position="28"/>
    </location>
</feature>
<accession>A0AAV9Q0C7</accession>
<dbReference type="InterPro" id="IPR013083">
    <property type="entry name" value="Znf_RING/FYVE/PHD"/>
</dbReference>
<dbReference type="InterPro" id="IPR016181">
    <property type="entry name" value="Acyl_CoA_acyltransferase"/>
</dbReference>
<feature type="active site" description="Proton donor/acceptor" evidence="12">
    <location>
        <position position="707"/>
    </location>
</feature>
<dbReference type="Pfam" id="PF16866">
    <property type="entry name" value="PHD_4"/>
    <property type="match status" value="1"/>
</dbReference>
<feature type="region of interest" description="Disordered" evidence="15">
    <location>
        <begin position="408"/>
        <end position="440"/>
    </location>
</feature>
<dbReference type="Pfam" id="PF17772">
    <property type="entry name" value="zf-MYST"/>
    <property type="match status" value="1"/>
</dbReference>
<dbReference type="InterPro" id="IPR001965">
    <property type="entry name" value="Znf_PHD"/>
</dbReference>
<dbReference type="EMBL" id="JAXLQG010000017">
    <property type="protein sequence ID" value="KAK5531402.1"/>
    <property type="molecule type" value="Genomic_DNA"/>
</dbReference>
<dbReference type="SUPFAM" id="SSF55729">
    <property type="entry name" value="Acyl-CoA N-acyltransferases (Nat)"/>
    <property type="match status" value="1"/>
</dbReference>
<keyword evidence="9" id="KW-0007">Acetylation</keyword>
<keyword evidence="18" id="KW-0012">Acyltransferase</keyword>
<feature type="compositionally biased region" description="Basic and acidic residues" evidence="15">
    <location>
        <begin position="981"/>
        <end position="1003"/>
    </location>
</feature>
<dbReference type="Pfam" id="PF01853">
    <property type="entry name" value="MOZ_SAS"/>
    <property type="match status" value="1"/>
</dbReference>
<evidence type="ECO:0000256" key="9">
    <source>
        <dbReference type="ARBA" id="ARBA00022990"/>
    </source>
</evidence>
<keyword evidence="6 13" id="KW-0863">Zinc-finger</keyword>
<evidence type="ECO:0000256" key="5">
    <source>
        <dbReference type="ARBA" id="ARBA00022723"/>
    </source>
</evidence>
<dbReference type="InterPro" id="IPR050603">
    <property type="entry name" value="MYST_HAT"/>
</dbReference>
<feature type="domain" description="PHD-type" evidence="16">
    <location>
        <begin position="207"/>
        <end position="267"/>
    </location>
</feature>
<dbReference type="InterPro" id="IPR002717">
    <property type="entry name" value="HAT_MYST-type"/>
</dbReference>
<dbReference type="FunFam" id="3.30.60.60:FF:000001">
    <property type="entry name" value="Histone acetyltransferase"/>
    <property type="match status" value="1"/>
</dbReference>
<evidence type="ECO:0000256" key="4">
    <source>
        <dbReference type="ARBA" id="ARBA00022679"/>
    </source>
</evidence>